<keyword evidence="4" id="KW-1185">Reference proteome</keyword>
<reference evidence="3" key="1">
    <citation type="submission" date="2021-04" db="EMBL/GenBank/DDBJ databases">
        <authorList>
            <person name="Tunstrom K."/>
        </authorList>
    </citation>
    <scope>NUCLEOTIDE SEQUENCE</scope>
</reference>
<sequence length="316" mass="34603">MKRSRKILARIFEEKEENYDIAFNGTSKNQKIFPPGKKIKVLEDIKIPSRSVKTTSPGSHTLICQSTTSKIINPGKNTYESPSTSNKYATLQNVSFPGSSSEAGSLSDLSYNNLLKIDCNLTPESIKELLSTPKSNKQQTLDTHHKNSDPKQQTLEDSKIKICTITSKDLIQENSYAVNTSQAIDLSLPATSATDAISHHLEPNQHVNEEPQNFSDISTDNDSNYVPSSSESSSSDTETVSTADDENTVDIPLITQQDSEWVDITSSMPNIGKSDRPGNQLHGHDIVLKLIKDLGGSGRTVIADNFYTSVGLAEDL</sequence>
<dbReference type="OrthoDB" id="5876240at2759"/>
<dbReference type="AlphaFoldDB" id="A0A8S3XSL3"/>
<comment type="caution">
    <text evidence="3">The sequence shown here is derived from an EMBL/GenBank/DDBJ whole genome shotgun (WGS) entry which is preliminary data.</text>
</comment>
<feature type="compositionally biased region" description="Polar residues" evidence="1">
    <location>
        <begin position="132"/>
        <end position="141"/>
    </location>
</feature>
<dbReference type="Proteomes" id="UP000691718">
    <property type="component" value="Unassembled WGS sequence"/>
</dbReference>
<dbReference type="Pfam" id="PF13843">
    <property type="entry name" value="DDE_Tnp_1_7"/>
    <property type="match status" value="1"/>
</dbReference>
<feature type="region of interest" description="Disordered" evidence="1">
    <location>
        <begin position="132"/>
        <end position="154"/>
    </location>
</feature>
<dbReference type="InterPro" id="IPR029526">
    <property type="entry name" value="PGBD"/>
</dbReference>
<evidence type="ECO:0000259" key="2">
    <source>
        <dbReference type="Pfam" id="PF13843"/>
    </source>
</evidence>
<feature type="domain" description="PiggyBac transposable element-derived protein" evidence="2">
    <location>
        <begin position="279"/>
        <end position="316"/>
    </location>
</feature>
<feature type="compositionally biased region" description="Low complexity" evidence="1">
    <location>
        <begin position="228"/>
        <end position="242"/>
    </location>
</feature>
<feature type="compositionally biased region" description="Basic and acidic residues" evidence="1">
    <location>
        <begin position="142"/>
        <end position="154"/>
    </location>
</feature>
<evidence type="ECO:0000313" key="4">
    <source>
        <dbReference type="Proteomes" id="UP000691718"/>
    </source>
</evidence>
<proteinExistence type="predicted"/>
<organism evidence="3 4">
    <name type="scientific">Parnassius apollo</name>
    <name type="common">Apollo butterfly</name>
    <name type="synonym">Papilio apollo</name>
    <dbReference type="NCBI Taxonomy" id="110799"/>
    <lineage>
        <taxon>Eukaryota</taxon>
        <taxon>Metazoa</taxon>
        <taxon>Ecdysozoa</taxon>
        <taxon>Arthropoda</taxon>
        <taxon>Hexapoda</taxon>
        <taxon>Insecta</taxon>
        <taxon>Pterygota</taxon>
        <taxon>Neoptera</taxon>
        <taxon>Endopterygota</taxon>
        <taxon>Lepidoptera</taxon>
        <taxon>Glossata</taxon>
        <taxon>Ditrysia</taxon>
        <taxon>Papilionoidea</taxon>
        <taxon>Papilionidae</taxon>
        <taxon>Parnassiinae</taxon>
        <taxon>Parnassini</taxon>
        <taxon>Parnassius</taxon>
        <taxon>Parnassius</taxon>
    </lineage>
</organism>
<dbReference type="EMBL" id="CAJQZP010001359">
    <property type="protein sequence ID" value="CAG5041196.1"/>
    <property type="molecule type" value="Genomic_DNA"/>
</dbReference>
<gene>
    <name evidence="3" type="ORF">PAPOLLO_LOCUS22048</name>
</gene>
<evidence type="ECO:0000256" key="1">
    <source>
        <dbReference type="SAM" id="MobiDB-lite"/>
    </source>
</evidence>
<name>A0A8S3XSL3_PARAO</name>
<feature type="region of interest" description="Disordered" evidence="1">
    <location>
        <begin position="203"/>
        <end position="249"/>
    </location>
</feature>
<protein>
    <submittedName>
        <fullName evidence="3">(apollo) hypothetical protein</fullName>
    </submittedName>
</protein>
<evidence type="ECO:0000313" key="3">
    <source>
        <dbReference type="EMBL" id="CAG5041196.1"/>
    </source>
</evidence>
<accession>A0A8S3XSL3</accession>
<feature type="compositionally biased region" description="Polar residues" evidence="1">
    <location>
        <begin position="210"/>
        <end position="227"/>
    </location>
</feature>